<accession>A0A5M9GDX6</accession>
<protein>
    <submittedName>
        <fullName evidence="1">Conjugal transfer protein</fullName>
    </submittedName>
</protein>
<organism evidence="1 2">
    <name type="scientific">Bacillus paranthracis</name>
    <dbReference type="NCBI Taxonomy" id="2026186"/>
    <lineage>
        <taxon>Bacteria</taxon>
        <taxon>Bacillati</taxon>
        <taxon>Bacillota</taxon>
        <taxon>Bacilli</taxon>
        <taxon>Bacillales</taxon>
        <taxon>Bacillaceae</taxon>
        <taxon>Bacillus</taxon>
        <taxon>Bacillus cereus group</taxon>
    </lineage>
</organism>
<sequence length="27" mass="3398">MKEKESKSIIVYCFGSYMNYMRRQYEI</sequence>
<dbReference type="AlphaFoldDB" id="A0A5M9GDX6"/>
<evidence type="ECO:0000313" key="2">
    <source>
        <dbReference type="Proteomes" id="UP000325411"/>
    </source>
</evidence>
<evidence type="ECO:0000313" key="1">
    <source>
        <dbReference type="EMBL" id="KAA8472703.1"/>
    </source>
</evidence>
<dbReference type="Proteomes" id="UP000325411">
    <property type="component" value="Unassembled WGS sequence"/>
</dbReference>
<gene>
    <name evidence="1" type="ORF">FYW06_28520</name>
</gene>
<comment type="caution">
    <text evidence="1">The sequence shown here is derived from an EMBL/GenBank/DDBJ whole genome shotgun (WGS) entry which is preliminary data.</text>
</comment>
<dbReference type="EMBL" id="VXCE01000047">
    <property type="protein sequence ID" value="KAA8472703.1"/>
    <property type="molecule type" value="Genomic_DNA"/>
</dbReference>
<reference evidence="1 2" key="1">
    <citation type="submission" date="2019-09" db="EMBL/GenBank/DDBJ databases">
        <authorList>
            <person name="Geng P."/>
            <person name="Wan X."/>
            <person name="Zhou G."/>
            <person name="Yuan Z."/>
            <person name="Hu X."/>
        </authorList>
    </citation>
    <scope>NUCLEOTIDE SEQUENCE [LARGE SCALE GENOMIC DNA]</scope>
    <source>
        <strain evidence="1 2">EFR-4</strain>
    </source>
</reference>
<feature type="non-terminal residue" evidence="1">
    <location>
        <position position="27"/>
    </location>
</feature>
<name>A0A5M9GDX6_9BACI</name>
<proteinExistence type="predicted"/>